<dbReference type="EMBL" id="JAULSU010000003">
    <property type="protein sequence ID" value="KAK0622961.1"/>
    <property type="molecule type" value="Genomic_DNA"/>
</dbReference>
<dbReference type="Proteomes" id="UP001175000">
    <property type="component" value="Unassembled WGS sequence"/>
</dbReference>
<proteinExistence type="predicted"/>
<dbReference type="AlphaFoldDB" id="A0AA39WWR7"/>
<accession>A0AA39WWR7</accession>
<keyword evidence="2" id="KW-1185">Reference proteome</keyword>
<sequence length="203" mass="21641">MIACMPVSAFPSAPTHSDGCHTRSAGDLGDTDELFLGQGGGRDADSARHPVHCIHAQQSISNLCRSSSHCSTIARFLVSGLDNNETNGTPAPGPVSPMFSNLFLGRLISIFWVHAPIWMTVRTRPCQWDGADQVSAISAPRLLGGAALCILKLTQKRSGTALGRVTLAGEITLIRGRRVVMGVRGPSRQCSAGRLGIFFDKFL</sequence>
<comment type="caution">
    <text evidence="1">The sequence shown here is derived from an EMBL/GenBank/DDBJ whole genome shotgun (WGS) entry which is preliminary data.</text>
</comment>
<evidence type="ECO:0000313" key="2">
    <source>
        <dbReference type="Proteomes" id="UP001175000"/>
    </source>
</evidence>
<name>A0AA39WWR7_9PEZI</name>
<protein>
    <submittedName>
        <fullName evidence="1">Uncharacterized protein</fullName>
    </submittedName>
</protein>
<evidence type="ECO:0000313" key="1">
    <source>
        <dbReference type="EMBL" id="KAK0622961.1"/>
    </source>
</evidence>
<gene>
    <name evidence="1" type="ORF">B0T14DRAFT_158605</name>
</gene>
<organism evidence="1 2">
    <name type="scientific">Immersiella caudata</name>
    <dbReference type="NCBI Taxonomy" id="314043"/>
    <lineage>
        <taxon>Eukaryota</taxon>
        <taxon>Fungi</taxon>
        <taxon>Dikarya</taxon>
        <taxon>Ascomycota</taxon>
        <taxon>Pezizomycotina</taxon>
        <taxon>Sordariomycetes</taxon>
        <taxon>Sordariomycetidae</taxon>
        <taxon>Sordariales</taxon>
        <taxon>Lasiosphaeriaceae</taxon>
        <taxon>Immersiella</taxon>
    </lineage>
</organism>
<reference evidence="1" key="1">
    <citation type="submission" date="2023-06" db="EMBL/GenBank/DDBJ databases">
        <title>Genome-scale phylogeny and comparative genomics of the fungal order Sordariales.</title>
        <authorList>
            <consortium name="Lawrence Berkeley National Laboratory"/>
            <person name="Hensen N."/>
            <person name="Bonometti L."/>
            <person name="Westerberg I."/>
            <person name="Brannstrom I.O."/>
            <person name="Guillou S."/>
            <person name="Cros-Aarteil S."/>
            <person name="Calhoun S."/>
            <person name="Haridas S."/>
            <person name="Kuo A."/>
            <person name="Mondo S."/>
            <person name="Pangilinan J."/>
            <person name="Riley R."/>
            <person name="Labutti K."/>
            <person name="Andreopoulos B."/>
            <person name="Lipzen A."/>
            <person name="Chen C."/>
            <person name="Yanf M."/>
            <person name="Daum C."/>
            <person name="Ng V."/>
            <person name="Clum A."/>
            <person name="Steindorff A."/>
            <person name="Ohm R."/>
            <person name="Martin F."/>
            <person name="Silar P."/>
            <person name="Natvig D."/>
            <person name="Lalanne C."/>
            <person name="Gautier V."/>
            <person name="Ament-Velasquez S.L."/>
            <person name="Kruys A."/>
            <person name="Hutchinson M.I."/>
            <person name="Powell A.J."/>
            <person name="Barry K."/>
            <person name="Miller A.N."/>
            <person name="Grigoriev I.V."/>
            <person name="Debuchy R."/>
            <person name="Gladieux P."/>
            <person name="Thoren M.H."/>
            <person name="Johannesson H."/>
        </authorList>
    </citation>
    <scope>NUCLEOTIDE SEQUENCE</scope>
    <source>
        <strain evidence="1">CBS 606.72</strain>
    </source>
</reference>